<dbReference type="Pfam" id="PF05153">
    <property type="entry name" value="MIOX"/>
    <property type="match status" value="1"/>
</dbReference>
<feature type="binding site" evidence="13">
    <location>
        <position position="261"/>
    </location>
    <ligand>
        <name>Fe cation</name>
        <dbReference type="ChEBI" id="CHEBI:24875"/>
        <label>1</label>
    </ligand>
</feature>
<name>A0A0G4FCT6_VITBC</name>
<dbReference type="PANTHER" id="PTHR12588">
    <property type="entry name" value="MYOINOSITOL OXYGENASE"/>
    <property type="match status" value="1"/>
</dbReference>
<comment type="cofactor">
    <cofactor evidence="13 14">
        <name>Fe cation</name>
        <dbReference type="ChEBI" id="CHEBI:24875"/>
    </cofactor>
    <text evidence="13 14">Binds 2 iron ions per subunit.</text>
</comment>
<dbReference type="OMA" id="RYNTKYG"/>
<dbReference type="OrthoDB" id="5151075at2759"/>
<feature type="binding site" evidence="13">
    <location>
        <position position="102"/>
    </location>
    <ligand>
        <name>Fe cation</name>
        <dbReference type="ChEBI" id="CHEBI:24875"/>
        <label>1</label>
    </ligand>
</feature>
<dbReference type="InterPro" id="IPR007828">
    <property type="entry name" value="Inositol_oxygenase"/>
</dbReference>
<reference evidence="15 16" key="1">
    <citation type="submission" date="2014-11" db="EMBL/GenBank/DDBJ databases">
        <authorList>
            <person name="Zhu J."/>
            <person name="Qi W."/>
            <person name="Song R."/>
        </authorList>
    </citation>
    <scope>NUCLEOTIDE SEQUENCE [LARGE SCALE GENOMIC DNA]</scope>
</reference>
<dbReference type="STRING" id="1169540.A0A0G4FCT6"/>
<dbReference type="GO" id="GO:0019310">
    <property type="term" value="P:inositol catabolic process"/>
    <property type="evidence" value="ECO:0007669"/>
    <property type="project" value="UniProtKB-UniRule"/>
</dbReference>
<feature type="binding site" evidence="13">
    <location>
        <position position="198"/>
    </location>
    <ligand>
        <name>Fe cation</name>
        <dbReference type="ChEBI" id="CHEBI:24875"/>
        <label>1</label>
    </ligand>
</feature>
<dbReference type="InParanoid" id="A0A0G4FCT6"/>
<protein>
    <recommendedName>
        <fullName evidence="5 14">Inositol oxygenase</fullName>
        <ecNumber evidence="4 14">1.13.99.1</ecNumber>
    </recommendedName>
    <alternativeName>
        <fullName evidence="10 14">Myo-inositol oxygenase</fullName>
    </alternativeName>
</protein>
<feature type="binding site" evidence="12">
    <location>
        <begin position="145"/>
        <end position="146"/>
    </location>
    <ligand>
        <name>substrate</name>
    </ligand>
</feature>
<keyword evidence="16" id="KW-1185">Reference proteome</keyword>
<comment type="catalytic activity">
    <reaction evidence="11 14">
        <text>myo-inositol + O2 = D-glucuronate + H2O + H(+)</text>
        <dbReference type="Rhea" id="RHEA:23696"/>
        <dbReference type="ChEBI" id="CHEBI:15377"/>
        <dbReference type="ChEBI" id="CHEBI:15378"/>
        <dbReference type="ChEBI" id="CHEBI:15379"/>
        <dbReference type="ChEBI" id="CHEBI:17268"/>
        <dbReference type="ChEBI" id="CHEBI:58720"/>
        <dbReference type="EC" id="1.13.99.1"/>
    </reaction>
</comment>
<evidence type="ECO:0000256" key="9">
    <source>
        <dbReference type="ARBA" id="ARBA00023004"/>
    </source>
</evidence>
<dbReference type="VEuPathDB" id="CryptoDB:Vbra_14991"/>
<evidence type="ECO:0000256" key="12">
    <source>
        <dbReference type="PIRSR" id="PIRSR607828-1"/>
    </source>
</evidence>
<evidence type="ECO:0000256" key="7">
    <source>
        <dbReference type="ARBA" id="ARBA00022723"/>
    </source>
</evidence>
<keyword evidence="9 13" id="KW-0408">Iron</keyword>
<dbReference type="EC" id="1.13.99.1" evidence="4 14"/>
<dbReference type="SUPFAM" id="SSF109604">
    <property type="entry name" value="HD-domain/PDEase-like"/>
    <property type="match status" value="1"/>
</dbReference>
<comment type="pathway">
    <text evidence="2 14">Polyol metabolism; myo-inositol degradation into D-glucuronate; D-glucuronate from myo-inositol: step 1/1.</text>
</comment>
<evidence type="ECO:0000256" key="4">
    <source>
        <dbReference type="ARBA" id="ARBA00011919"/>
    </source>
</evidence>
<comment type="subcellular location">
    <subcellularLocation>
        <location evidence="1 14">Cytoplasm</location>
    </subcellularLocation>
</comment>
<feature type="binding site" evidence="13">
    <location>
        <position position="128"/>
    </location>
    <ligand>
        <name>Fe cation</name>
        <dbReference type="ChEBI" id="CHEBI:24875"/>
        <label>1</label>
    </ligand>
</feature>
<evidence type="ECO:0000256" key="6">
    <source>
        <dbReference type="ARBA" id="ARBA00022490"/>
    </source>
</evidence>
<sequence length="298" mass="34907">MPCLGATGTAAGVEEASRPREEYRTYELVQGDATSERVYNHYREQHEKMTLDYVRRKKAEYGCLDGLGSYQPKAEWTIPEIIQRLDFFDPSDPDFEDNNLFHCYQTAERARARYPEERWLHFAALVHDLGKILFIWGEPAWAVCGDTYPVGCRFQREKIVFPETFDGNPDEMDAVLSSPLGIYQPGCGLMNLHMAWGHDELFYWALKRADEEHHLQLDPRIPYIVRFHSFYPWHSGGAYMEFEDDLDRQMLPWIKKFQELDLYSKDGAESALPDIEKLNKEYYDQLIGEFSHNVKLKL</sequence>
<dbReference type="EMBL" id="CDMY01000405">
    <property type="protein sequence ID" value="CEM10727.1"/>
    <property type="molecule type" value="Genomic_DNA"/>
</dbReference>
<feature type="binding site" evidence="12">
    <location>
        <position position="131"/>
    </location>
    <ligand>
        <name>substrate</name>
    </ligand>
</feature>
<keyword evidence="8 14" id="KW-0560">Oxidoreductase</keyword>
<comment type="similarity">
    <text evidence="3 14">Belongs to the myo-inositol oxygenase family.</text>
</comment>
<keyword evidence="7 13" id="KW-0479">Metal-binding</keyword>
<feature type="binding site" evidence="13">
    <location>
        <position position="127"/>
    </location>
    <ligand>
        <name>Fe cation</name>
        <dbReference type="ChEBI" id="CHEBI:24875"/>
        <label>1</label>
    </ligand>
</feature>
<evidence type="ECO:0000313" key="16">
    <source>
        <dbReference type="Proteomes" id="UP000041254"/>
    </source>
</evidence>
<proteinExistence type="inferred from homology"/>
<evidence type="ECO:0000256" key="3">
    <source>
        <dbReference type="ARBA" id="ARBA00005286"/>
    </source>
</evidence>
<dbReference type="AlphaFoldDB" id="A0A0G4FCT6"/>
<feature type="binding site" evidence="12">
    <location>
        <begin position="89"/>
        <end position="91"/>
    </location>
    <ligand>
        <name>substrate</name>
    </ligand>
</feature>
<evidence type="ECO:0000256" key="10">
    <source>
        <dbReference type="ARBA" id="ARBA00029668"/>
    </source>
</evidence>
<accession>A0A0G4FCT6</accession>
<gene>
    <name evidence="15" type="ORF">Vbra_14991</name>
</gene>
<evidence type="ECO:0000256" key="14">
    <source>
        <dbReference type="RuleBase" id="RU367039"/>
    </source>
</evidence>
<feature type="binding site" evidence="13">
    <location>
        <position position="228"/>
    </location>
    <ligand>
        <name>Fe cation</name>
        <dbReference type="ChEBI" id="CHEBI:24875"/>
        <label>1</label>
    </ligand>
</feature>
<feature type="binding site" evidence="12">
    <location>
        <position position="24"/>
    </location>
    <ligand>
        <name>substrate</name>
    </ligand>
</feature>
<evidence type="ECO:0000256" key="8">
    <source>
        <dbReference type="ARBA" id="ARBA00023002"/>
    </source>
</evidence>
<keyword evidence="6 14" id="KW-0963">Cytoplasm</keyword>
<dbReference type="Proteomes" id="UP000041254">
    <property type="component" value="Unassembled WGS sequence"/>
</dbReference>
<organism evidence="15 16">
    <name type="scientific">Vitrella brassicaformis (strain CCMP3155)</name>
    <dbReference type="NCBI Taxonomy" id="1169540"/>
    <lineage>
        <taxon>Eukaryota</taxon>
        <taxon>Sar</taxon>
        <taxon>Alveolata</taxon>
        <taxon>Colpodellida</taxon>
        <taxon>Vitrellaceae</taxon>
        <taxon>Vitrella</taxon>
    </lineage>
</organism>
<evidence type="ECO:0000256" key="5">
    <source>
        <dbReference type="ARBA" id="ARBA00019269"/>
    </source>
</evidence>
<dbReference type="PANTHER" id="PTHR12588:SF0">
    <property type="entry name" value="INOSITOL OXYGENASE"/>
    <property type="match status" value="1"/>
</dbReference>
<dbReference type="GO" id="GO:0005737">
    <property type="term" value="C:cytoplasm"/>
    <property type="evidence" value="ECO:0007669"/>
    <property type="project" value="UniProtKB-SubCell"/>
</dbReference>
<evidence type="ECO:0000256" key="1">
    <source>
        <dbReference type="ARBA" id="ARBA00004496"/>
    </source>
</evidence>
<feature type="binding site" evidence="12">
    <location>
        <begin position="228"/>
        <end position="229"/>
    </location>
    <ligand>
        <name>substrate</name>
    </ligand>
</feature>
<evidence type="ECO:0000256" key="11">
    <source>
        <dbReference type="ARBA" id="ARBA00048271"/>
    </source>
</evidence>
<evidence type="ECO:0000256" key="2">
    <source>
        <dbReference type="ARBA" id="ARBA00005167"/>
    </source>
</evidence>
<dbReference type="GO" id="GO:0050113">
    <property type="term" value="F:inositol oxygenase activity"/>
    <property type="evidence" value="ECO:0007669"/>
    <property type="project" value="UniProtKB-UniRule"/>
</dbReference>
<dbReference type="UniPathway" id="UPA00111">
    <property type="reaction ID" value="UER00527"/>
</dbReference>
<evidence type="ECO:0000256" key="13">
    <source>
        <dbReference type="PIRSR" id="PIRSR607828-2"/>
    </source>
</evidence>
<dbReference type="GO" id="GO:0005506">
    <property type="term" value="F:iron ion binding"/>
    <property type="evidence" value="ECO:0007669"/>
    <property type="project" value="InterPro"/>
</dbReference>
<evidence type="ECO:0000313" key="15">
    <source>
        <dbReference type="EMBL" id="CEM10727.1"/>
    </source>
</evidence>